<comment type="caution">
    <text evidence="2">The sequence shown here is derived from an EMBL/GenBank/DDBJ whole genome shotgun (WGS) entry which is preliminary data.</text>
</comment>
<name>A0A919RCC7_9ACTN</name>
<protein>
    <submittedName>
        <fullName evidence="2">Uncharacterized protein</fullName>
    </submittedName>
</protein>
<dbReference type="EMBL" id="BOOW01000008">
    <property type="protein sequence ID" value="GII91087.1"/>
    <property type="molecule type" value="Genomic_DNA"/>
</dbReference>
<keyword evidence="1" id="KW-0472">Membrane</keyword>
<organism evidence="2 3">
    <name type="scientific">Sinosporangium siamense</name>
    <dbReference type="NCBI Taxonomy" id="1367973"/>
    <lineage>
        <taxon>Bacteria</taxon>
        <taxon>Bacillati</taxon>
        <taxon>Actinomycetota</taxon>
        <taxon>Actinomycetes</taxon>
        <taxon>Streptosporangiales</taxon>
        <taxon>Streptosporangiaceae</taxon>
        <taxon>Sinosporangium</taxon>
    </lineage>
</organism>
<evidence type="ECO:0000313" key="3">
    <source>
        <dbReference type="Proteomes" id="UP000606172"/>
    </source>
</evidence>
<proteinExistence type="predicted"/>
<sequence length="106" mass="11205">MVSGVLVQVVACLLGAGLGLLIGSALVAFTATVVLPMGLWVVLGTVEALAPAQGWLTPYSAVRNPLSGQMSAIMWAQWIVVFLLWGVALNAAGILWRKRRSFAREG</sequence>
<keyword evidence="1" id="KW-1133">Transmembrane helix</keyword>
<gene>
    <name evidence="2" type="ORF">Ssi02_13180</name>
</gene>
<dbReference type="AlphaFoldDB" id="A0A919RCC7"/>
<evidence type="ECO:0000256" key="1">
    <source>
        <dbReference type="SAM" id="Phobius"/>
    </source>
</evidence>
<accession>A0A919RCC7</accession>
<keyword evidence="1" id="KW-0812">Transmembrane</keyword>
<keyword evidence="3" id="KW-1185">Reference proteome</keyword>
<reference evidence="2" key="1">
    <citation type="submission" date="2021-01" db="EMBL/GenBank/DDBJ databases">
        <title>Whole genome shotgun sequence of Sinosporangium siamense NBRC 109515.</title>
        <authorList>
            <person name="Komaki H."/>
            <person name="Tamura T."/>
        </authorList>
    </citation>
    <scope>NUCLEOTIDE SEQUENCE</scope>
    <source>
        <strain evidence="2">NBRC 109515</strain>
    </source>
</reference>
<evidence type="ECO:0000313" key="2">
    <source>
        <dbReference type="EMBL" id="GII91087.1"/>
    </source>
</evidence>
<feature type="transmembrane region" description="Helical" evidence="1">
    <location>
        <begin position="75"/>
        <end position="96"/>
    </location>
</feature>
<dbReference type="Proteomes" id="UP000606172">
    <property type="component" value="Unassembled WGS sequence"/>
</dbReference>